<dbReference type="PANTHER" id="PTHR45808">
    <property type="entry name" value="RHO GTPASE-ACTIVATING PROTEIN 68F"/>
    <property type="match status" value="1"/>
</dbReference>
<evidence type="ECO:0000256" key="1">
    <source>
        <dbReference type="SAM" id="MobiDB-lite"/>
    </source>
</evidence>
<reference evidence="3 4" key="1">
    <citation type="journal article" date="2024" name="Nat. Commun.">
        <title>Phylogenomics reveals the evolutionary origins of lichenization in chlorophyte algae.</title>
        <authorList>
            <person name="Puginier C."/>
            <person name="Libourel C."/>
            <person name="Otte J."/>
            <person name="Skaloud P."/>
            <person name="Haon M."/>
            <person name="Grisel S."/>
            <person name="Petersen M."/>
            <person name="Berrin J.G."/>
            <person name="Delaux P.M."/>
            <person name="Dal Grande F."/>
            <person name="Keller J."/>
        </authorList>
    </citation>
    <scope>NUCLEOTIDE SEQUENCE [LARGE SCALE GENOMIC DNA]</scope>
    <source>
        <strain evidence="3 4">SAG 2043</strain>
    </source>
</reference>
<dbReference type="GO" id="GO:0005737">
    <property type="term" value="C:cytoplasm"/>
    <property type="evidence" value="ECO:0007669"/>
    <property type="project" value="TreeGrafter"/>
</dbReference>
<dbReference type="AlphaFoldDB" id="A0AAW1P3K9"/>
<name>A0AAW1P3K9_9CHLO</name>
<organism evidence="3 4">
    <name type="scientific">[Myrmecia] bisecta</name>
    <dbReference type="NCBI Taxonomy" id="41462"/>
    <lineage>
        <taxon>Eukaryota</taxon>
        <taxon>Viridiplantae</taxon>
        <taxon>Chlorophyta</taxon>
        <taxon>core chlorophytes</taxon>
        <taxon>Trebouxiophyceae</taxon>
        <taxon>Trebouxiales</taxon>
        <taxon>Trebouxiaceae</taxon>
        <taxon>Myrmecia</taxon>
    </lineage>
</organism>
<dbReference type="Pfam" id="PF00620">
    <property type="entry name" value="RhoGAP"/>
    <property type="match status" value="1"/>
</dbReference>
<feature type="region of interest" description="Disordered" evidence="1">
    <location>
        <begin position="225"/>
        <end position="246"/>
    </location>
</feature>
<dbReference type="Gene3D" id="1.10.555.10">
    <property type="entry name" value="Rho GTPase activation protein"/>
    <property type="match status" value="1"/>
</dbReference>
<dbReference type="PROSITE" id="PS50238">
    <property type="entry name" value="RHOGAP"/>
    <property type="match status" value="1"/>
</dbReference>
<feature type="domain" description="Rho-GAP" evidence="2">
    <location>
        <begin position="13"/>
        <end position="204"/>
    </location>
</feature>
<evidence type="ECO:0000313" key="4">
    <source>
        <dbReference type="Proteomes" id="UP001489004"/>
    </source>
</evidence>
<evidence type="ECO:0000259" key="2">
    <source>
        <dbReference type="PROSITE" id="PS50238"/>
    </source>
</evidence>
<evidence type="ECO:0000313" key="3">
    <source>
        <dbReference type="EMBL" id="KAK9804820.1"/>
    </source>
</evidence>
<dbReference type="Proteomes" id="UP001489004">
    <property type="component" value="Unassembled WGS sequence"/>
</dbReference>
<dbReference type="CDD" id="cd00159">
    <property type="entry name" value="RhoGAP"/>
    <property type="match status" value="1"/>
</dbReference>
<protein>
    <recommendedName>
        <fullName evidence="2">Rho-GAP domain-containing protein</fullName>
    </recommendedName>
</protein>
<dbReference type="EMBL" id="JALJOR010000017">
    <property type="protein sequence ID" value="KAK9804820.1"/>
    <property type="molecule type" value="Genomic_DNA"/>
</dbReference>
<dbReference type="SMART" id="SM00324">
    <property type="entry name" value="RhoGAP"/>
    <property type="match status" value="1"/>
</dbReference>
<dbReference type="InterPro" id="IPR008936">
    <property type="entry name" value="Rho_GTPase_activation_prot"/>
</dbReference>
<keyword evidence="4" id="KW-1185">Reference proteome</keyword>
<gene>
    <name evidence="3" type="ORF">WJX72_007288</name>
</gene>
<accession>A0AAW1P3K9</accession>
<sequence>MNVRRSSKPVFGRNLEELFLEHKGLPSVFWDTLKYLSRHAMTTEGLFRTKADGRKVLNMKRMFDAGQDPFRVLTAEDQHVVAGVLKLWLGCLPQPVIPADMYSILLKTQSIPDRMRRMLQMHAVLKQMPASTLQVLYPLMEFLHHHSINQRRKPDSPIAPPDLARIFAPLLLRPSGCNSISCESDLAAAVNVADMMIKDYRTIFTVKGAAAIQLRLDAQQQENRSTASPGAISFGSPDAQATAVQSPPAGVSGLQCFPPLEPIGSGYLGQSSGACAYAVAHPGVAQDSLIDTIVDQLLFDATSACGKSRFEDKAGDSTQLGEAFGWREAAAGLLQPVAQLARLL</sequence>
<dbReference type="SUPFAM" id="SSF48350">
    <property type="entry name" value="GTPase activation domain, GAP"/>
    <property type="match status" value="1"/>
</dbReference>
<dbReference type="GO" id="GO:0005096">
    <property type="term" value="F:GTPase activator activity"/>
    <property type="evidence" value="ECO:0007669"/>
    <property type="project" value="TreeGrafter"/>
</dbReference>
<proteinExistence type="predicted"/>
<dbReference type="GO" id="GO:0007264">
    <property type="term" value="P:small GTPase-mediated signal transduction"/>
    <property type="evidence" value="ECO:0007669"/>
    <property type="project" value="TreeGrafter"/>
</dbReference>
<comment type="caution">
    <text evidence="3">The sequence shown here is derived from an EMBL/GenBank/DDBJ whole genome shotgun (WGS) entry which is preliminary data.</text>
</comment>
<dbReference type="InterPro" id="IPR000198">
    <property type="entry name" value="RhoGAP_dom"/>
</dbReference>
<dbReference type="PANTHER" id="PTHR45808:SF2">
    <property type="entry name" value="RHO GTPASE-ACTIVATING PROTEIN 68F"/>
    <property type="match status" value="1"/>
</dbReference>